<comment type="similarity">
    <text evidence="1 7 8">Belongs to the universal ribosomal protein uL22 family.</text>
</comment>
<comment type="function">
    <text evidence="7 10">This protein binds specifically to 23S rRNA; its binding is stimulated by other ribosomal proteins, e.g., L4, L17, and L20. It is important during the early stages of 50S assembly. It makes multiple contacts with different domains of the 23S rRNA in the assembled 50S subunit and ribosome.</text>
</comment>
<evidence type="ECO:0000256" key="10">
    <source>
        <dbReference type="RuleBase" id="RU004008"/>
    </source>
</evidence>
<evidence type="ECO:0000256" key="2">
    <source>
        <dbReference type="ARBA" id="ARBA00022730"/>
    </source>
</evidence>
<comment type="function">
    <text evidence="7">The globular domain of the protein is located near the polypeptide exit tunnel on the outside of the subunit, while an extended beta-hairpin is found that lines the wall of the exit tunnel in the center of the 70S ribosome.</text>
</comment>
<evidence type="ECO:0000256" key="11">
    <source>
        <dbReference type="SAM" id="MobiDB-lite"/>
    </source>
</evidence>
<dbReference type="GO" id="GO:0003735">
    <property type="term" value="F:structural constituent of ribosome"/>
    <property type="evidence" value="ECO:0007669"/>
    <property type="project" value="InterPro"/>
</dbReference>
<dbReference type="NCBIfam" id="TIGR01044">
    <property type="entry name" value="rplV_bact"/>
    <property type="match status" value="1"/>
</dbReference>
<dbReference type="InterPro" id="IPR001063">
    <property type="entry name" value="Ribosomal_uL22"/>
</dbReference>
<dbReference type="EMBL" id="QFQB01000059">
    <property type="protein sequence ID" value="PZQ45187.1"/>
    <property type="molecule type" value="Genomic_DNA"/>
</dbReference>
<keyword evidence="2 7" id="KW-0699">rRNA-binding</keyword>
<evidence type="ECO:0000256" key="1">
    <source>
        <dbReference type="ARBA" id="ARBA00009451"/>
    </source>
</evidence>
<dbReference type="HAMAP" id="MF_01331_B">
    <property type="entry name" value="Ribosomal_uL22_B"/>
    <property type="match status" value="1"/>
</dbReference>
<dbReference type="InterPro" id="IPR005727">
    <property type="entry name" value="Ribosomal_uL22_bac/chlpt-type"/>
</dbReference>
<comment type="subunit">
    <text evidence="7 9">Part of the 50S ribosomal subunit.</text>
</comment>
<evidence type="ECO:0000256" key="9">
    <source>
        <dbReference type="RuleBase" id="RU004006"/>
    </source>
</evidence>
<dbReference type="SUPFAM" id="SSF54843">
    <property type="entry name" value="Ribosomal protein L22"/>
    <property type="match status" value="1"/>
</dbReference>
<evidence type="ECO:0000256" key="5">
    <source>
        <dbReference type="ARBA" id="ARBA00023274"/>
    </source>
</evidence>
<name>A0A2W5PKS3_9BACT</name>
<evidence type="ECO:0000313" key="12">
    <source>
        <dbReference type="EMBL" id="PZQ45187.1"/>
    </source>
</evidence>
<dbReference type="GO" id="GO:0022625">
    <property type="term" value="C:cytosolic large ribosomal subunit"/>
    <property type="evidence" value="ECO:0007669"/>
    <property type="project" value="TreeGrafter"/>
</dbReference>
<dbReference type="Proteomes" id="UP000249417">
    <property type="component" value="Unassembled WGS sequence"/>
</dbReference>
<dbReference type="Gene3D" id="3.90.470.10">
    <property type="entry name" value="Ribosomal protein L22/L17"/>
    <property type="match status" value="1"/>
</dbReference>
<dbReference type="GO" id="GO:0019843">
    <property type="term" value="F:rRNA binding"/>
    <property type="evidence" value="ECO:0007669"/>
    <property type="project" value="UniProtKB-UniRule"/>
</dbReference>
<accession>A0A2W5PKS3</accession>
<dbReference type="CDD" id="cd00336">
    <property type="entry name" value="Ribosomal_L22"/>
    <property type="match status" value="1"/>
</dbReference>
<feature type="compositionally biased region" description="Basic residues" evidence="11">
    <location>
        <begin position="128"/>
        <end position="138"/>
    </location>
</feature>
<sequence length="167" mass="18190">MGQTTNERRVKDNEAMAMAKFLRTSPGKLNLVAAMIRGKAAGKAMVDLEFSNRRIAQDVRKVLASAVANAENNHNLDVDKLIVAEAYVGKSVKMRRFSARARGRAAPIEKHFSRLTIIVREGDAMKAAPKKPAPKKATPKSEAAAPKKETAKKPAAKKKAATKQDKE</sequence>
<keyword evidence="4 7" id="KW-0689">Ribosomal protein</keyword>
<dbReference type="AlphaFoldDB" id="A0A2W5PKS3"/>
<dbReference type="InterPro" id="IPR036394">
    <property type="entry name" value="Ribosomal_uL22_sf"/>
</dbReference>
<organism evidence="12 13">
    <name type="scientific">Micavibrio aeruginosavorus</name>
    <dbReference type="NCBI Taxonomy" id="349221"/>
    <lineage>
        <taxon>Bacteria</taxon>
        <taxon>Pseudomonadati</taxon>
        <taxon>Bdellovibrionota</taxon>
        <taxon>Bdellovibrionia</taxon>
        <taxon>Bdellovibrionales</taxon>
        <taxon>Pseudobdellovibrionaceae</taxon>
        <taxon>Micavibrio</taxon>
    </lineage>
</organism>
<dbReference type="PANTHER" id="PTHR13501">
    <property type="entry name" value="CHLOROPLAST 50S RIBOSOMAL PROTEIN L22-RELATED"/>
    <property type="match status" value="1"/>
</dbReference>
<dbReference type="Pfam" id="PF00237">
    <property type="entry name" value="Ribosomal_L22"/>
    <property type="match status" value="1"/>
</dbReference>
<dbReference type="PANTHER" id="PTHR13501:SF8">
    <property type="entry name" value="LARGE RIBOSOMAL SUBUNIT PROTEIN UL22M"/>
    <property type="match status" value="1"/>
</dbReference>
<protein>
    <recommendedName>
        <fullName evidence="6 7">Large ribosomal subunit protein uL22</fullName>
    </recommendedName>
</protein>
<gene>
    <name evidence="7" type="primary">rplV</name>
    <name evidence="12" type="ORF">DI551_08090</name>
</gene>
<reference evidence="12 13" key="1">
    <citation type="submission" date="2017-08" db="EMBL/GenBank/DDBJ databases">
        <title>Infants hospitalized years apart are colonized by the same room-sourced microbial strains.</title>
        <authorList>
            <person name="Brooks B."/>
            <person name="Olm M.R."/>
            <person name="Firek B.A."/>
            <person name="Baker R."/>
            <person name="Thomas B.C."/>
            <person name="Morowitz M.J."/>
            <person name="Banfield J.F."/>
        </authorList>
    </citation>
    <scope>NUCLEOTIDE SEQUENCE [LARGE SCALE GENOMIC DNA]</scope>
    <source>
        <strain evidence="12">S2_005_002_R2_29</strain>
    </source>
</reference>
<evidence type="ECO:0000256" key="4">
    <source>
        <dbReference type="ARBA" id="ARBA00022980"/>
    </source>
</evidence>
<evidence type="ECO:0000313" key="13">
    <source>
        <dbReference type="Proteomes" id="UP000249417"/>
    </source>
</evidence>
<dbReference type="GO" id="GO:0006412">
    <property type="term" value="P:translation"/>
    <property type="evidence" value="ECO:0007669"/>
    <property type="project" value="UniProtKB-UniRule"/>
</dbReference>
<proteinExistence type="inferred from homology"/>
<feature type="region of interest" description="Disordered" evidence="11">
    <location>
        <begin position="123"/>
        <end position="167"/>
    </location>
</feature>
<evidence type="ECO:0000256" key="7">
    <source>
        <dbReference type="HAMAP-Rule" id="MF_01331"/>
    </source>
</evidence>
<evidence type="ECO:0000256" key="6">
    <source>
        <dbReference type="ARBA" id="ARBA00035207"/>
    </source>
</evidence>
<evidence type="ECO:0000256" key="3">
    <source>
        <dbReference type="ARBA" id="ARBA00022884"/>
    </source>
</evidence>
<dbReference type="InterPro" id="IPR047867">
    <property type="entry name" value="Ribosomal_uL22_bac/org-type"/>
</dbReference>
<keyword evidence="5 7" id="KW-0687">Ribonucleoprotein</keyword>
<keyword evidence="3 7" id="KW-0694">RNA-binding</keyword>
<evidence type="ECO:0000256" key="8">
    <source>
        <dbReference type="RuleBase" id="RU004005"/>
    </source>
</evidence>
<comment type="caution">
    <text evidence="12">The sequence shown here is derived from an EMBL/GenBank/DDBJ whole genome shotgun (WGS) entry which is preliminary data.</text>
</comment>